<evidence type="ECO:0000313" key="1">
    <source>
        <dbReference type="EMBL" id="GAL03523.1"/>
    </source>
</evidence>
<dbReference type="EMBL" id="BBMN01000002">
    <property type="protein sequence ID" value="GAL03523.1"/>
    <property type="molecule type" value="Genomic_DNA"/>
</dbReference>
<comment type="caution">
    <text evidence="1">The sequence shown here is derived from an EMBL/GenBank/DDBJ whole genome shotgun (WGS) entry which is preliminary data.</text>
</comment>
<organism evidence="1 2">
    <name type="scientific">Photobacterium aphoticum</name>
    <dbReference type="NCBI Taxonomy" id="754436"/>
    <lineage>
        <taxon>Bacteria</taxon>
        <taxon>Pseudomonadati</taxon>
        <taxon>Pseudomonadota</taxon>
        <taxon>Gammaproteobacteria</taxon>
        <taxon>Vibrionales</taxon>
        <taxon>Vibrionaceae</taxon>
        <taxon>Photobacterium</taxon>
    </lineage>
</organism>
<sequence length="91" mass="10192">MWDASQSVGDDVETDYEIDPSFLHSVYFQARYSDTQVSLKYLTNQAKEKGPDGTSEAVDMLTGLVDFNGFFEGADTLRLKIDWTKTQAGDL</sequence>
<name>A0A090QMT1_9GAMM</name>
<dbReference type="STRING" id="754436.JCM19237_6417"/>
<dbReference type="AlphaFoldDB" id="A0A090QMT1"/>
<proteinExistence type="predicted"/>
<dbReference type="Proteomes" id="UP000029227">
    <property type="component" value="Unassembled WGS sequence"/>
</dbReference>
<gene>
    <name evidence="1" type="ORF">JCM19237_6417</name>
</gene>
<reference evidence="1 2" key="1">
    <citation type="journal article" date="2014" name="Genome Announc.">
        <title>Draft Genome Sequences of Two Vibrionaceae Species, Vibrio ponticus C121 and Photobacterium aphoticum C119, Isolated as Coral Reef Microbiota.</title>
        <authorList>
            <person name="Al-saari N."/>
            <person name="Meirelles P.M."/>
            <person name="Mino S."/>
            <person name="Suda W."/>
            <person name="Oshima K."/>
            <person name="Hattori M."/>
            <person name="Ohkuma M."/>
            <person name="Thompson F.L."/>
            <person name="Gomez-Gil B."/>
            <person name="Sawabe T."/>
            <person name="Sawabe T."/>
        </authorList>
    </citation>
    <scope>NUCLEOTIDE SEQUENCE [LARGE SCALE GENOMIC DNA]</scope>
    <source>
        <strain evidence="1 2">JCM 19237</strain>
    </source>
</reference>
<evidence type="ECO:0000313" key="2">
    <source>
        <dbReference type="Proteomes" id="UP000029227"/>
    </source>
</evidence>
<accession>A0A090QMT1</accession>
<protein>
    <submittedName>
        <fullName evidence="1">Uncharacterized protein</fullName>
    </submittedName>
</protein>